<accession>A0A6G0Z5J4</accession>
<dbReference type="InterPro" id="IPR002018">
    <property type="entry name" value="CarbesteraseB"/>
</dbReference>
<evidence type="ECO:0000256" key="1">
    <source>
        <dbReference type="ARBA" id="ARBA00005964"/>
    </source>
</evidence>
<dbReference type="SUPFAM" id="SSF53474">
    <property type="entry name" value="alpha/beta-Hydrolases"/>
    <property type="match status" value="1"/>
</dbReference>
<evidence type="ECO:0000259" key="6">
    <source>
        <dbReference type="Pfam" id="PF00135"/>
    </source>
</evidence>
<feature type="compositionally biased region" description="Low complexity" evidence="4">
    <location>
        <begin position="832"/>
        <end position="842"/>
    </location>
</feature>
<evidence type="ECO:0000256" key="3">
    <source>
        <dbReference type="ARBA" id="ARBA00023180"/>
    </source>
</evidence>
<dbReference type="InterPro" id="IPR019819">
    <property type="entry name" value="Carboxylesterase_B_CS"/>
</dbReference>
<feature type="compositionally biased region" description="Polar residues" evidence="4">
    <location>
        <begin position="90"/>
        <end position="102"/>
    </location>
</feature>
<proteinExistence type="inferred from homology"/>
<protein>
    <submittedName>
        <fullName evidence="7">Neuroligin-4, Y-linked</fullName>
    </submittedName>
</protein>
<dbReference type="InterPro" id="IPR029058">
    <property type="entry name" value="AB_hydrolase_fold"/>
</dbReference>
<dbReference type="Gene3D" id="3.40.50.1820">
    <property type="entry name" value="alpha/beta hydrolase"/>
    <property type="match status" value="1"/>
</dbReference>
<keyword evidence="8" id="KW-1185">Reference proteome</keyword>
<dbReference type="Pfam" id="PF00135">
    <property type="entry name" value="COesterase"/>
    <property type="match status" value="1"/>
</dbReference>
<keyword evidence="3" id="KW-0325">Glycoprotein</keyword>
<feature type="compositionally biased region" description="Low complexity" evidence="4">
    <location>
        <begin position="109"/>
        <end position="130"/>
    </location>
</feature>
<reference evidence="7 8" key="1">
    <citation type="submission" date="2019-08" db="EMBL/GenBank/DDBJ databases">
        <title>Whole genome of Aphis craccivora.</title>
        <authorList>
            <person name="Voronova N.V."/>
            <person name="Shulinski R.S."/>
            <person name="Bandarenka Y.V."/>
            <person name="Zhorov D.G."/>
            <person name="Warner D."/>
        </authorList>
    </citation>
    <scope>NUCLEOTIDE SEQUENCE [LARGE SCALE GENOMIC DNA]</scope>
    <source>
        <strain evidence="7">180601</strain>
        <tissue evidence="7">Whole Body</tissue>
    </source>
</reference>
<evidence type="ECO:0000256" key="4">
    <source>
        <dbReference type="SAM" id="MobiDB-lite"/>
    </source>
</evidence>
<feature type="region of interest" description="Disordered" evidence="4">
    <location>
        <begin position="832"/>
        <end position="860"/>
    </location>
</feature>
<keyword evidence="5" id="KW-1133">Transmembrane helix</keyword>
<comment type="caution">
    <text evidence="7">The sequence shown here is derived from an EMBL/GenBank/DDBJ whole genome shotgun (WGS) entry which is preliminary data.</text>
</comment>
<evidence type="ECO:0000256" key="2">
    <source>
        <dbReference type="ARBA" id="ARBA00022729"/>
    </source>
</evidence>
<gene>
    <name evidence="7" type="ORF">FWK35_00007707</name>
</gene>
<keyword evidence="2" id="KW-0732">Signal</keyword>
<dbReference type="PROSITE" id="PS00941">
    <property type="entry name" value="CARBOXYLESTERASE_B_2"/>
    <property type="match status" value="1"/>
</dbReference>
<evidence type="ECO:0000313" key="8">
    <source>
        <dbReference type="Proteomes" id="UP000478052"/>
    </source>
</evidence>
<organism evidence="7 8">
    <name type="scientific">Aphis craccivora</name>
    <name type="common">Cowpea aphid</name>
    <dbReference type="NCBI Taxonomy" id="307492"/>
    <lineage>
        <taxon>Eukaryota</taxon>
        <taxon>Metazoa</taxon>
        <taxon>Ecdysozoa</taxon>
        <taxon>Arthropoda</taxon>
        <taxon>Hexapoda</taxon>
        <taxon>Insecta</taxon>
        <taxon>Pterygota</taxon>
        <taxon>Neoptera</taxon>
        <taxon>Paraneoptera</taxon>
        <taxon>Hemiptera</taxon>
        <taxon>Sternorrhyncha</taxon>
        <taxon>Aphidomorpha</taxon>
        <taxon>Aphidoidea</taxon>
        <taxon>Aphididae</taxon>
        <taxon>Aphidini</taxon>
        <taxon>Aphis</taxon>
        <taxon>Aphis</taxon>
    </lineage>
</organism>
<dbReference type="AlphaFoldDB" id="A0A6G0Z5J4"/>
<comment type="similarity">
    <text evidence="1">Belongs to the type-B carboxylesterase/lipase family.</text>
</comment>
<dbReference type="EMBL" id="VUJU01001282">
    <property type="protein sequence ID" value="KAF0765995.1"/>
    <property type="molecule type" value="Genomic_DNA"/>
</dbReference>
<dbReference type="InterPro" id="IPR051093">
    <property type="entry name" value="Neuroligin/BSAL"/>
</dbReference>
<evidence type="ECO:0000313" key="7">
    <source>
        <dbReference type="EMBL" id="KAF0765995.1"/>
    </source>
</evidence>
<dbReference type="OrthoDB" id="408631at2759"/>
<dbReference type="FunFam" id="3.40.50.1820:FF:000156">
    <property type="entry name" value="Neuroligin-4, Y-linked"/>
    <property type="match status" value="1"/>
</dbReference>
<feature type="transmembrane region" description="Helical" evidence="5">
    <location>
        <begin position="756"/>
        <end position="780"/>
    </location>
</feature>
<keyword evidence="5" id="KW-0812">Transmembrane</keyword>
<name>A0A6G0Z5J4_APHCR</name>
<feature type="domain" description="Carboxylesterase type B" evidence="6">
    <location>
        <begin position="210"/>
        <end position="725"/>
    </location>
</feature>
<keyword evidence="5" id="KW-0472">Membrane</keyword>
<evidence type="ECO:0000256" key="5">
    <source>
        <dbReference type="SAM" id="Phobius"/>
    </source>
</evidence>
<sequence>MLRRWQMGKSYYEKNNNNNINAEYLISEYTLINIFSHAPFCVRILTALMSVDGVCHALSTAFVLFVITLSNGQDYRYQIYNSQNYPASQTAYDRSLPQSGNPYNPLLDQYGQQNNYQQNGYQNRQPYNQPGRPGTPSYRPNGHNYAGDEILLPGILGRWRPDIQGKERTDSKQLDRDVFVSTKYGQVQGFKVHLYDNPLPENGYRPFQTPVERKQAEVAVFLGIPYAAPPINEGRFRPPRPHKGWQLHQAVDFGAACPQPAIYTGITKGVPKVDEDCLFLNIFMPSTGVAPAKPYPVMFYIHGGDFFHGSSNSFHGHMMAAFYNVVVVAINYRLGALGFLSTCDDNSPGNYGLMDQAMALRWVYDNIEFFNGDRKSITLFGPDAGAASAGLLMVNPKTSFMVSKVIAQSGSALADWALIKDRWRALNTTKVYAAHIGCSTESTWRIVDCLKHRSFLELGSDFKPQIGFNAWGPIIDNEFLVPKSDWYDGWQQSDWHFIKESVKNAIQSGHFNKDLRYLSGVTTQEAAYILFNNKTYTVTEEFFNNKYNYTLNPSGVYQAIKYLYTYWPDPNNPESIRTQYINMLSDFLFVAPHDEISKLLVAEDVPVYMYVLNTTVTSIPLPEWRLYSHDTEYYFLTGAPFMDSEFFPRIPVVDKRKWSDNDRNMSHFFMKAYTNFATYGNPSQSQILGIHFDMALKNDLKYLNINTTYNTTIKQNYRQMESAFWSEYLPTVIGIIVPTYPPTTEFWWEPKTPIQVAFWGLSGLNMILIALTVILCILWCNAKKTKERYYNGDVLVVREEPMAMSHQGIDNRSVTSNIYEYHDAPIKTLHASSKKTASASTLRTNSAASMRDHPMAINDKPVPQTQLNRILYKHDS</sequence>
<feature type="region of interest" description="Disordered" evidence="4">
    <location>
        <begin position="90"/>
        <end position="144"/>
    </location>
</feature>
<dbReference type="Proteomes" id="UP000478052">
    <property type="component" value="Unassembled WGS sequence"/>
</dbReference>
<dbReference type="PANTHER" id="PTHR43903">
    <property type="entry name" value="NEUROLIGIN"/>
    <property type="match status" value="1"/>
</dbReference>